<dbReference type="GO" id="GO:0000978">
    <property type="term" value="F:RNA polymerase II cis-regulatory region sequence-specific DNA binding"/>
    <property type="evidence" value="ECO:0007669"/>
    <property type="project" value="TreeGrafter"/>
</dbReference>
<sequence length="341" mass="37880">MEKIKSDANRQVTFSKRRVGLFKKASELHTLCGGENAVVVFSPSNKPHSFAAPNIQTITDRFLNQFALGGTKFNQTPTAHDNLITRQRNLELSNLERRLEEEKRKKKEHERIRKAYPNQIGYPSNLDLLDFDQLQALRNNIVGLKHELATLMTDATSKRTNPDAGSGGPCVGYPMDPNTQGPPSYNMADQFYYGNNGTMLNNMDPFVSDGALSNYQALFDFGGNNNPTNVGFMNDARAGYYNNPGATFFPDMVTSNHGYVDPTVNNNNGYQFPPRPNDHEAGSSNLVFPYNYGCPNEEVPNEDETGGADAEGGDGQGEGEGEGTQDEYEWFKTYNNFGHEN</sequence>
<dbReference type="SMART" id="SM00432">
    <property type="entry name" value="MADS"/>
    <property type="match status" value="1"/>
</dbReference>
<dbReference type="InterPro" id="IPR002100">
    <property type="entry name" value="TF_MADSbox"/>
</dbReference>
<proteinExistence type="predicted"/>
<feature type="compositionally biased region" description="Acidic residues" evidence="7">
    <location>
        <begin position="317"/>
        <end position="328"/>
    </location>
</feature>
<keyword evidence="3" id="KW-0238">DNA-binding</keyword>
<organism evidence="9 10">
    <name type="scientific">Phtheirospermum japonicum</name>
    <dbReference type="NCBI Taxonomy" id="374723"/>
    <lineage>
        <taxon>Eukaryota</taxon>
        <taxon>Viridiplantae</taxon>
        <taxon>Streptophyta</taxon>
        <taxon>Embryophyta</taxon>
        <taxon>Tracheophyta</taxon>
        <taxon>Spermatophyta</taxon>
        <taxon>Magnoliopsida</taxon>
        <taxon>eudicotyledons</taxon>
        <taxon>Gunneridae</taxon>
        <taxon>Pentapetalae</taxon>
        <taxon>asterids</taxon>
        <taxon>lamiids</taxon>
        <taxon>Lamiales</taxon>
        <taxon>Orobanchaceae</taxon>
        <taxon>Orobanchaceae incertae sedis</taxon>
        <taxon>Phtheirospermum</taxon>
    </lineage>
</organism>
<dbReference type="PRINTS" id="PR00404">
    <property type="entry name" value="MADSDOMAIN"/>
</dbReference>
<dbReference type="InterPro" id="IPR036879">
    <property type="entry name" value="TF_MADSbox_sf"/>
</dbReference>
<evidence type="ECO:0000313" key="10">
    <source>
        <dbReference type="Proteomes" id="UP000653305"/>
    </source>
</evidence>
<comment type="caution">
    <text evidence="9">The sequence shown here is derived from an EMBL/GenBank/DDBJ whole genome shotgun (WGS) entry which is preliminary data.</text>
</comment>
<dbReference type="Gene3D" id="3.40.1810.10">
    <property type="entry name" value="Transcription factor, MADS-box"/>
    <property type="match status" value="1"/>
</dbReference>
<feature type="region of interest" description="Disordered" evidence="7">
    <location>
        <begin position="273"/>
        <end position="341"/>
    </location>
</feature>
<dbReference type="PANTHER" id="PTHR11945">
    <property type="entry name" value="MADS BOX PROTEIN"/>
    <property type="match status" value="1"/>
</dbReference>
<evidence type="ECO:0000256" key="7">
    <source>
        <dbReference type="SAM" id="MobiDB-lite"/>
    </source>
</evidence>
<keyword evidence="2" id="KW-0805">Transcription regulation</keyword>
<comment type="subcellular location">
    <subcellularLocation>
        <location evidence="1">Nucleus</location>
    </subcellularLocation>
</comment>
<dbReference type="PANTHER" id="PTHR11945:SF776">
    <property type="entry name" value="AGAMOUS-LIKE 50-RELATED"/>
    <property type="match status" value="1"/>
</dbReference>
<evidence type="ECO:0000256" key="6">
    <source>
        <dbReference type="SAM" id="Coils"/>
    </source>
</evidence>
<feature type="coiled-coil region" evidence="6">
    <location>
        <begin position="85"/>
        <end position="154"/>
    </location>
</feature>
<evidence type="ECO:0000256" key="3">
    <source>
        <dbReference type="ARBA" id="ARBA00023125"/>
    </source>
</evidence>
<dbReference type="SUPFAM" id="SSF55455">
    <property type="entry name" value="SRF-like"/>
    <property type="match status" value="1"/>
</dbReference>
<dbReference type="OrthoDB" id="913454at2759"/>
<accession>A0A830D8J1</accession>
<dbReference type="EMBL" id="BMAC01010242">
    <property type="protein sequence ID" value="GFQ08868.1"/>
    <property type="molecule type" value="Genomic_DNA"/>
</dbReference>
<dbReference type="Pfam" id="PF00319">
    <property type="entry name" value="SRF-TF"/>
    <property type="match status" value="1"/>
</dbReference>
<reference evidence="9" key="1">
    <citation type="submission" date="2020-07" db="EMBL/GenBank/DDBJ databases">
        <title>Ethylene signaling mediates host invasion by parasitic plants.</title>
        <authorList>
            <person name="Yoshida S."/>
        </authorList>
    </citation>
    <scope>NUCLEOTIDE SEQUENCE</scope>
    <source>
        <strain evidence="9">Okayama</strain>
    </source>
</reference>
<evidence type="ECO:0000256" key="1">
    <source>
        <dbReference type="ARBA" id="ARBA00004123"/>
    </source>
</evidence>
<evidence type="ECO:0000313" key="9">
    <source>
        <dbReference type="EMBL" id="GFQ08868.1"/>
    </source>
</evidence>
<keyword evidence="5" id="KW-0539">Nucleus</keyword>
<evidence type="ECO:0000256" key="2">
    <source>
        <dbReference type="ARBA" id="ARBA00023015"/>
    </source>
</evidence>
<evidence type="ECO:0000256" key="5">
    <source>
        <dbReference type="ARBA" id="ARBA00023242"/>
    </source>
</evidence>
<dbReference type="Proteomes" id="UP000653305">
    <property type="component" value="Unassembled WGS sequence"/>
</dbReference>
<dbReference type="GO" id="GO:0046983">
    <property type="term" value="F:protein dimerization activity"/>
    <property type="evidence" value="ECO:0007669"/>
    <property type="project" value="InterPro"/>
</dbReference>
<dbReference type="GO" id="GO:0005634">
    <property type="term" value="C:nucleus"/>
    <property type="evidence" value="ECO:0007669"/>
    <property type="project" value="UniProtKB-SubCell"/>
</dbReference>
<gene>
    <name evidence="9" type="ORF">PHJA_003030800</name>
</gene>
<keyword evidence="10" id="KW-1185">Reference proteome</keyword>
<dbReference type="GO" id="GO:0000981">
    <property type="term" value="F:DNA-binding transcription factor activity, RNA polymerase II-specific"/>
    <property type="evidence" value="ECO:0007669"/>
    <property type="project" value="TreeGrafter"/>
</dbReference>
<keyword evidence="6" id="KW-0175">Coiled coil</keyword>
<name>A0A830D8J1_9LAMI</name>
<keyword evidence="4" id="KW-0804">Transcription</keyword>
<dbReference type="AlphaFoldDB" id="A0A830D8J1"/>
<dbReference type="FunFam" id="3.40.1810.10:FF:000006">
    <property type="entry name" value="Agamous-like MADS-box protein AGL62"/>
    <property type="match status" value="1"/>
</dbReference>
<evidence type="ECO:0000259" key="8">
    <source>
        <dbReference type="PROSITE" id="PS50066"/>
    </source>
</evidence>
<feature type="domain" description="MADS-box" evidence="8">
    <location>
        <begin position="1"/>
        <end position="54"/>
    </location>
</feature>
<protein>
    <submittedName>
        <fullName evidence="9">Agamous-like mads-box protein agl61</fullName>
    </submittedName>
</protein>
<dbReference type="PROSITE" id="PS50066">
    <property type="entry name" value="MADS_BOX_2"/>
    <property type="match status" value="1"/>
</dbReference>
<evidence type="ECO:0000256" key="4">
    <source>
        <dbReference type="ARBA" id="ARBA00023163"/>
    </source>
</evidence>